<dbReference type="GO" id="GO:0006508">
    <property type="term" value="P:proteolysis"/>
    <property type="evidence" value="ECO:0007669"/>
    <property type="project" value="UniProtKB-KW"/>
</dbReference>
<dbReference type="PANTHER" id="PTHR33695">
    <property type="entry name" value="LIPOPROTEIN SIGNAL PEPTIDASE"/>
    <property type="match status" value="1"/>
</dbReference>
<comment type="pathway">
    <text evidence="9">Protein modification; lipoprotein biosynthesis (signal peptide cleavage).</text>
</comment>
<organism evidence="11 12">
    <name type="scientific">SAR86 cluster bacterium</name>
    <dbReference type="NCBI Taxonomy" id="2030880"/>
    <lineage>
        <taxon>Bacteria</taxon>
        <taxon>Pseudomonadati</taxon>
        <taxon>Pseudomonadota</taxon>
        <taxon>Gammaproteobacteria</taxon>
        <taxon>SAR86 cluster</taxon>
    </lineage>
</organism>
<comment type="subcellular location">
    <subcellularLocation>
        <location evidence="9">Cell membrane</location>
        <topology evidence="9">Multi-pass membrane protein</topology>
    </subcellularLocation>
</comment>
<evidence type="ECO:0000256" key="8">
    <source>
        <dbReference type="ARBA" id="ARBA00023136"/>
    </source>
</evidence>
<reference evidence="11 12" key="1">
    <citation type="submission" date="2019-02" db="EMBL/GenBank/DDBJ databases">
        <title>Prokaryotic population dynamics and viral predation in marine succession experiment using metagenomics: the confinement effect.</title>
        <authorList>
            <person name="Haro-Moreno J.M."/>
            <person name="Rodriguez-Valera F."/>
            <person name="Lopez-Perez M."/>
        </authorList>
    </citation>
    <scope>NUCLEOTIDE SEQUENCE [LARGE SCALE GENOMIC DNA]</scope>
    <source>
        <strain evidence="11">MED-G166</strain>
    </source>
</reference>
<dbReference type="PRINTS" id="PR00781">
    <property type="entry name" value="LIPOSIGPTASE"/>
</dbReference>
<dbReference type="NCBIfam" id="TIGR00077">
    <property type="entry name" value="lspA"/>
    <property type="match status" value="1"/>
</dbReference>
<keyword evidence="5 9" id="KW-0064">Aspartyl protease</keyword>
<evidence type="ECO:0000256" key="6">
    <source>
        <dbReference type="ARBA" id="ARBA00022801"/>
    </source>
</evidence>
<evidence type="ECO:0000256" key="2">
    <source>
        <dbReference type="ARBA" id="ARBA00022475"/>
    </source>
</evidence>
<proteinExistence type="inferred from homology"/>
<comment type="caution">
    <text evidence="9">Lacks conserved residue(s) required for the propagation of feature annotation.</text>
</comment>
<feature type="active site" evidence="9">
    <location>
        <position position="111"/>
    </location>
</feature>
<dbReference type="EC" id="3.4.23.36" evidence="9"/>
<feature type="transmembrane region" description="Helical" evidence="9">
    <location>
        <begin position="122"/>
        <end position="144"/>
    </location>
</feature>
<dbReference type="PANTHER" id="PTHR33695:SF1">
    <property type="entry name" value="LIPOPROTEIN SIGNAL PEPTIDASE"/>
    <property type="match status" value="1"/>
</dbReference>
<name>A0A520MSI8_9GAMM</name>
<evidence type="ECO:0000313" key="12">
    <source>
        <dbReference type="Proteomes" id="UP000320146"/>
    </source>
</evidence>
<evidence type="ECO:0000256" key="9">
    <source>
        <dbReference type="HAMAP-Rule" id="MF_00161"/>
    </source>
</evidence>
<dbReference type="UniPathway" id="UPA00665"/>
<sequence>MKYLVSFLTLLITDLVVKYALNTSNIESITLIPFFLDFYLTKNTGIALSLFSSSGTLTQIFLTITIFIALMFLVYTFFTTVDKMQKIGLILVLSGGFGNFIERLFFGSVTDYLHLRIGTNSLFVFNLADFFITLGAIIIILVWLRDGRNV</sequence>
<feature type="transmembrane region" description="Helical" evidence="9">
    <location>
        <begin position="46"/>
        <end position="75"/>
    </location>
</feature>
<dbReference type="Pfam" id="PF01252">
    <property type="entry name" value="Peptidase_A8"/>
    <property type="match status" value="1"/>
</dbReference>
<dbReference type="EMBL" id="SHBL01000012">
    <property type="protein sequence ID" value="RZO24183.1"/>
    <property type="molecule type" value="Genomic_DNA"/>
</dbReference>
<comment type="caution">
    <text evidence="11">The sequence shown here is derived from an EMBL/GenBank/DDBJ whole genome shotgun (WGS) entry which is preliminary data.</text>
</comment>
<accession>A0A520MSI8</accession>
<keyword evidence="7 9" id="KW-1133">Transmembrane helix</keyword>
<evidence type="ECO:0000256" key="7">
    <source>
        <dbReference type="ARBA" id="ARBA00022989"/>
    </source>
</evidence>
<evidence type="ECO:0000256" key="4">
    <source>
        <dbReference type="ARBA" id="ARBA00022692"/>
    </source>
</evidence>
<evidence type="ECO:0000256" key="10">
    <source>
        <dbReference type="RuleBase" id="RU004181"/>
    </source>
</evidence>
<dbReference type="InterPro" id="IPR001872">
    <property type="entry name" value="Peptidase_A8"/>
</dbReference>
<keyword evidence="3 9" id="KW-0645">Protease</keyword>
<keyword evidence="4 9" id="KW-0812">Transmembrane</keyword>
<evidence type="ECO:0000256" key="3">
    <source>
        <dbReference type="ARBA" id="ARBA00022670"/>
    </source>
</evidence>
<dbReference type="HAMAP" id="MF_00161">
    <property type="entry name" value="LspA"/>
    <property type="match status" value="1"/>
</dbReference>
<keyword evidence="8 9" id="KW-0472">Membrane</keyword>
<protein>
    <recommendedName>
        <fullName evidence="9">Lipoprotein signal peptidase</fullName>
        <ecNumber evidence="9">3.4.23.36</ecNumber>
    </recommendedName>
    <alternativeName>
        <fullName evidence="9">Prolipoprotein signal peptidase</fullName>
    </alternativeName>
    <alternativeName>
        <fullName evidence="9">Signal peptidase II</fullName>
        <shortName evidence="9">SPase II</shortName>
    </alternativeName>
</protein>
<gene>
    <name evidence="9 11" type="primary">lspA</name>
    <name evidence="11" type="ORF">EVA99_02090</name>
</gene>
<keyword evidence="2 9" id="KW-1003">Cell membrane</keyword>
<dbReference type="Proteomes" id="UP000320146">
    <property type="component" value="Unassembled WGS sequence"/>
</dbReference>
<comment type="catalytic activity">
    <reaction evidence="9">
        <text>Release of signal peptides from bacterial membrane prolipoproteins. Hydrolyzes -Xaa-Yaa-Zaa-|-(S,diacylglyceryl)Cys-, in which Xaa is hydrophobic (preferably Leu), and Yaa (Ala or Ser) and Zaa (Gly or Ala) have small, neutral side chains.</text>
        <dbReference type="EC" id="3.4.23.36"/>
    </reaction>
</comment>
<comment type="similarity">
    <text evidence="1 9 10">Belongs to the peptidase A8 family.</text>
</comment>
<feature type="transmembrane region" description="Helical" evidence="9">
    <location>
        <begin position="87"/>
        <end position="106"/>
    </location>
</feature>
<dbReference type="GO" id="GO:0005886">
    <property type="term" value="C:plasma membrane"/>
    <property type="evidence" value="ECO:0007669"/>
    <property type="project" value="UniProtKB-SubCell"/>
</dbReference>
<evidence type="ECO:0000256" key="5">
    <source>
        <dbReference type="ARBA" id="ARBA00022750"/>
    </source>
</evidence>
<keyword evidence="6 9" id="KW-0378">Hydrolase</keyword>
<dbReference type="GO" id="GO:0004190">
    <property type="term" value="F:aspartic-type endopeptidase activity"/>
    <property type="evidence" value="ECO:0007669"/>
    <property type="project" value="UniProtKB-UniRule"/>
</dbReference>
<evidence type="ECO:0000313" key="11">
    <source>
        <dbReference type="EMBL" id="RZO24183.1"/>
    </source>
</evidence>
<comment type="function">
    <text evidence="9">This protein specifically catalyzes the removal of signal peptides from prolipoproteins.</text>
</comment>
<evidence type="ECO:0000256" key="1">
    <source>
        <dbReference type="ARBA" id="ARBA00006139"/>
    </source>
</evidence>
<dbReference type="AlphaFoldDB" id="A0A520MSI8"/>
<feature type="active site" evidence="9">
    <location>
        <position position="129"/>
    </location>
</feature>